<dbReference type="OrthoDB" id="3430313at2"/>
<dbReference type="HOGENOM" id="CLU_101331_1_0_11"/>
<dbReference type="EMBL" id="HE804045">
    <property type="protein sequence ID" value="CCH28381.1"/>
    <property type="molecule type" value="Genomic_DNA"/>
</dbReference>
<accession>K0JRG2</accession>
<keyword evidence="2 5" id="KW-0812">Transmembrane</keyword>
<dbReference type="Pfam" id="PF07291">
    <property type="entry name" value="MauE"/>
    <property type="match status" value="1"/>
</dbReference>
<feature type="domain" description="Methylamine utilisation protein MauE" evidence="6">
    <location>
        <begin position="1"/>
        <end position="129"/>
    </location>
</feature>
<dbReference type="eggNOG" id="COG1225">
    <property type="taxonomic scope" value="Bacteria"/>
</dbReference>
<organism evidence="7 8">
    <name type="scientific">Saccharothrix espanaensis (strain ATCC 51144 / DSM 44229 / JCM 9112 / NBRC 15066 / NRRL 15764)</name>
    <dbReference type="NCBI Taxonomy" id="1179773"/>
    <lineage>
        <taxon>Bacteria</taxon>
        <taxon>Bacillati</taxon>
        <taxon>Actinomycetota</taxon>
        <taxon>Actinomycetes</taxon>
        <taxon>Pseudonocardiales</taxon>
        <taxon>Pseudonocardiaceae</taxon>
        <taxon>Saccharothrix</taxon>
    </lineage>
</organism>
<dbReference type="UniPathway" id="UPA00895"/>
<evidence type="ECO:0000259" key="6">
    <source>
        <dbReference type="Pfam" id="PF07291"/>
    </source>
</evidence>
<evidence type="ECO:0000256" key="2">
    <source>
        <dbReference type="ARBA" id="ARBA00022692"/>
    </source>
</evidence>
<dbReference type="AlphaFoldDB" id="K0JRG2"/>
<dbReference type="GO" id="GO:0016020">
    <property type="term" value="C:membrane"/>
    <property type="evidence" value="ECO:0007669"/>
    <property type="project" value="UniProtKB-SubCell"/>
</dbReference>
<dbReference type="InterPro" id="IPR009908">
    <property type="entry name" value="Methylamine_util_MauE"/>
</dbReference>
<comment type="subcellular location">
    <subcellularLocation>
        <location evidence="1">Membrane</location>
        <topology evidence="1">Multi-pass membrane protein</topology>
    </subcellularLocation>
</comment>
<feature type="transmembrane region" description="Helical" evidence="5">
    <location>
        <begin position="142"/>
        <end position="161"/>
    </location>
</feature>
<dbReference type="BioCyc" id="SESP1179773:BN6_RS05190-MONOMER"/>
<evidence type="ECO:0000256" key="3">
    <source>
        <dbReference type="ARBA" id="ARBA00022989"/>
    </source>
</evidence>
<dbReference type="PATRIC" id="fig|1179773.3.peg.1052"/>
<dbReference type="GO" id="GO:0030416">
    <property type="term" value="P:methylamine metabolic process"/>
    <property type="evidence" value="ECO:0007669"/>
    <property type="project" value="InterPro"/>
</dbReference>
<dbReference type="RefSeq" id="WP_015098494.1">
    <property type="nucleotide sequence ID" value="NC_019673.1"/>
</dbReference>
<feature type="transmembrane region" description="Helical" evidence="5">
    <location>
        <begin position="68"/>
        <end position="92"/>
    </location>
</feature>
<name>K0JRG2_SACES</name>
<evidence type="ECO:0000313" key="7">
    <source>
        <dbReference type="EMBL" id="CCH28381.1"/>
    </source>
</evidence>
<keyword evidence="3 5" id="KW-1133">Transmembrane helix</keyword>
<evidence type="ECO:0000256" key="5">
    <source>
        <dbReference type="SAM" id="Phobius"/>
    </source>
</evidence>
<feature type="transmembrane region" description="Helical" evidence="5">
    <location>
        <begin position="113"/>
        <end position="130"/>
    </location>
</feature>
<dbReference type="KEGG" id="sesp:BN6_10530"/>
<dbReference type="STRING" id="1179773.BN6_10530"/>
<protein>
    <submittedName>
        <fullName evidence="7">Putative membrane protein</fullName>
    </submittedName>
</protein>
<evidence type="ECO:0000256" key="4">
    <source>
        <dbReference type="ARBA" id="ARBA00023136"/>
    </source>
</evidence>
<dbReference type="Proteomes" id="UP000006281">
    <property type="component" value="Chromosome"/>
</dbReference>
<evidence type="ECO:0000256" key="1">
    <source>
        <dbReference type="ARBA" id="ARBA00004141"/>
    </source>
</evidence>
<evidence type="ECO:0000313" key="8">
    <source>
        <dbReference type="Proteomes" id="UP000006281"/>
    </source>
</evidence>
<sequence length="172" mass="17459">MEYAVVACRLCLGLVFLVSVFGKVRGRSNFADFVRATGELAPALPRTPAAVAVVAGEVAVVLLLCSPWAAVGMVLATGLLMVFTAAVAMAIARGRRVRCQCFGESSAPVGLPQVVRNALLITVAVVGWWGGTGATGVPPDAAGTALALAAGAVVGGIVLLTDDVVSLFRPIQ</sequence>
<keyword evidence="4 5" id="KW-0472">Membrane</keyword>
<reference evidence="7 8" key="1">
    <citation type="journal article" date="2012" name="BMC Genomics">
        <title>Complete genome sequence of Saccharothrix espanaensis DSM 44229T and comparison to the other completely sequenced Pseudonocardiaceae.</title>
        <authorList>
            <person name="Strobel T."/>
            <person name="Al-Dilaimi A."/>
            <person name="Blom J."/>
            <person name="Gessner A."/>
            <person name="Kalinowski J."/>
            <person name="Luzhetska M."/>
            <person name="Puhler A."/>
            <person name="Szczepanowski R."/>
            <person name="Bechthold A."/>
            <person name="Ruckert C."/>
        </authorList>
    </citation>
    <scope>NUCLEOTIDE SEQUENCE [LARGE SCALE GENOMIC DNA]</scope>
    <source>
        <strain evidence="8">ATCC 51144 / DSM 44229 / JCM 9112 / NBRC 15066 / NRRL 15764</strain>
    </source>
</reference>
<keyword evidence="8" id="KW-1185">Reference proteome</keyword>
<proteinExistence type="predicted"/>
<gene>
    <name evidence="7" type="ordered locus">BN6_10530</name>
</gene>